<protein>
    <submittedName>
        <fullName evidence="1">Uncharacterized protein</fullName>
    </submittedName>
</protein>
<gene>
    <name evidence="1" type="ORF">A9F13_01g03212</name>
</gene>
<evidence type="ECO:0000313" key="2">
    <source>
        <dbReference type="Proteomes" id="UP000195602"/>
    </source>
</evidence>
<accession>A0AA91Q518</accession>
<proteinExistence type="predicted"/>
<sequence length="79" mass="8922">MQSKDTSDSLQKTCNSILARAPQFEVVLDCLHDMALQENAQIEECLKEALRSLSDCVPLNTFVVPKDNLFPQSGRLRDR</sequence>
<dbReference type="Proteomes" id="UP000195602">
    <property type="component" value="Unassembled WGS sequence"/>
</dbReference>
<dbReference type="KEGG" id="clus:A9F13_01g03212"/>
<evidence type="ECO:0000313" key="1">
    <source>
        <dbReference type="EMBL" id="OVF10887.1"/>
    </source>
</evidence>
<dbReference type="EMBL" id="LYUB02000001">
    <property type="protein sequence ID" value="OVF10887.1"/>
    <property type="molecule type" value="Genomic_DNA"/>
</dbReference>
<comment type="caution">
    <text evidence="1">The sequence shown here is derived from an EMBL/GenBank/DDBJ whole genome shotgun (WGS) entry which is preliminary data.</text>
</comment>
<organism evidence="1 2">
    <name type="scientific">Clavispora lusitaniae</name>
    <name type="common">Candida lusitaniae</name>
    <dbReference type="NCBI Taxonomy" id="36911"/>
    <lineage>
        <taxon>Eukaryota</taxon>
        <taxon>Fungi</taxon>
        <taxon>Dikarya</taxon>
        <taxon>Ascomycota</taxon>
        <taxon>Saccharomycotina</taxon>
        <taxon>Pichiomycetes</taxon>
        <taxon>Metschnikowiaceae</taxon>
        <taxon>Clavispora</taxon>
    </lineage>
</organism>
<reference evidence="1 2" key="1">
    <citation type="submission" date="2017-04" db="EMBL/GenBank/DDBJ databases">
        <title>Draft genome of the yeast Clavispora lusitaniae type strain CBS 6936.</title>
        <authorList>
            <person name="Durrens P."/>
            <person name="Klopp C."/>
            <person name="Biteau N."/>
            <person name="Fitton-Ouhabi V."/>
            <person name="Dementhon K."/>
            <person name="Accoceberry I."/>
            <person name="Sherman D.J."/>
            <person name="Noel T."/>
        </authorList>
    </citation>
    <scope>NUCLEOTIDE SEQUENCE [LARGE SCALE GENOMIC DNA]</scope>
    <source>
        <strain evidence="1 2">CBS 6936</strain>
    </source>
</reference>
<name>A0AA91Q518_CLALS</name>
<dbReference type="AlphaFoldDB" id="A0AA91Q518"/>